<dbReference type="SUPFAM" id="SSF50939">
    <property type="entry name" value="Sialidases"/>
    <property type="match status" value="2"/>
</dbReference>
<dbReference type="KEGG" id="slom:PXH66_03400"/>
<accession>A0AAF0I2Q9</accession>
<evidence type="ECO:0008006" key="3">
    <source>
        <dbReference type="Google" id="ProtNLM"/>
    </source>
</evidence>
<organism evidence="1 2">
    <name type="scientific">Synoicihabitans lomoniglobus</name>
    <dbReference type="NCBI Taxonomy" id="2909285"/>
    <lineage>
        <taxon>Bacteria</taxon>
        <taxon>Pseudomonadati</taxon>
        <taxon>Verrucomicrobiota</taxon>
        <taxon>Opitutia</taxon>
        <taxon>Opitutales</taxon>
        <taxon>Opitutaceae</taxon>
        <taxon>Synoicihabitans</taxon>
    </lineage>
</organism>
<evidence type="ECO:0000313" key="1">
    <source>
        <dbReference type="EMBL" id="WED65893.1"/>
    </source>
</evidence>
<sequence>MSTHRSIPVLLIKALLCGSFLSVVAMGQIAFRREVNIGSHHFSHFAANSTTFVWAGKAGLIATSTDGLNWLNQDAGTYESFNKLFVIGERFVAGGEAGSVFTSENGKTWQQRLVGVTQLNQGETDGVLYAERPGFAATLLKSVDGLTWTEVTETPSYSHAPAHQAQLGDITLDGWSRSTGNGESADFTGSINQLPSWSLANGHPESGSLAFGNDVWISNGGYFSNDGIHWEPMSIIDTLSRRPFGAVSIAGERFFFFDNNPHSQIANELWTWNEGAEFQLATTFEAPVEPEAAYTNGVYLFLEHESTAIYRSRDALTWTRIPDALSPGNLGYHLEADVRSRTVVSSDHGFLLLLGGIGFFTSPDGLAWSPLATDLDGIASPTQMKHSGGLLVVHDGNQIWTSPNATHWEVVTDAPLSRIDHAVYSGSHLLVVGLDEATSGLRYLAARDDGGHWTRAVLATNERARDLVTGNGLTLAGFESDIWSARDGVGPRITIAGDTHFEVFADHTLSLAATVESARTYETQWARGSLNVPNATSTRLSWSFDVPTDGQEIPFVLKVNDGSHLTSAVFYVTVHSNTPPTFGATDLVASIRPNASGGLDQTLWVAAVGPQLHYQWFRNGMAIVHDRDHLNVPINVSTLGDVYHVVVSNPAGSITSEEHIIRKPALTASAPELWRGPGPEVFQVNAQGAWGYQWRHNGIPIPGANRPQLAPTSIISGVYEPFAPGFYDVLIFNAETTIRRGPIRYPADGGEPLPGDIPDYPWAPLTPVHLSNLSVRAEAGSGAAALVPGFVISGEGIVETSNSASLLLRAIGPGLIPYGIENAMDDPRLQLRDPTDELIAQNFRWGDATGDLASVFETVGAFALDPASKDAALVHVIPHRIESTILTANAANTDGTTGETLVELYLVPDGNGSHLTNLSTRGVIKPDRPLTAGFVVEGTGSLNLLMRAVGPSLRNFGVEDVAISPRLSLFDGNGELIVESPPVYPHNLANIEQAVGAFPINASSADTAIVKTLDEGVYTLRAEDDLEGIVLVEIYLIPRDTFLAETPSP</sequence>
<protein>
    <recommendedName>
        <fullName evidence="3">Photosynthesis system II assembly factor Ycf48/Hcf136-like domain-containing protein</fullName>
    </recommendedName>
</protein>
<dbReference type="AlphaFoldDB" id="A0AAF0I2Q9"/>
<name>A0AAF0I2Q9_9BACT</name>
<dbReference type="InterPro" id="IPR036278">
    <property type="entry name" value="Sialidase_sf"/>
</dbReference>
<reference evidence="1" key="1">
    <citation type="submission" date="2023-03" db="EMBL/GenBank/DDBJ databases">
        <title>Lomoglobus Profundus gen. nov., sp. nov., a novel member of the phylum Verrucomicrobia, isolated from deep-marine sediment of South China Sea.</title>
        <authorList>
            <person name="Ahmad T."/>
            <person name="Ishaq S.E."/>
            <person name="Wang F."/>
        </authorList>
    </citation>
    <scope>NUCLEOTIDE SEQUENCE</scope>
    <source>
        <strain evidence="1">LMO-M01</strain>
    </source>
</reference>
<proteinExistence type="predicted"/>
<evidence type="ECO:0000313" key="2">
    <source>
        <dbReference type="Proteomes" id="UP001218638"/>
    </source>
</evidence>
<dbReference type="RefSeq" id="WP_330927754.1">
    <property type="nucleotide sequence ID" value="NZ_CP119075.1"/>
</dbReference>
<dbReference type="Proteomes" id="UP001218638">
    <property type="component" value="Chromosome"/>
</dbReference>
<keyword evidence="2" id="KW-1185">Reference proteome</keyword>
<dbReference type="EMBL" id="CP119075">
    <property type="protein sequence ID" value="WED65893.1"/>
    <property type="molecule type" value="Genomic_DNA"/>
</dbReference>
<gene>
    <name evidence="1" type="ORF">PXH66_03400</name>
</gene>